<evidence type="ECO:0000256" key="7">
    <source>
        <dbReference type="PROSITE-ProRule" id="PRU00302"/>
    </source>
</evidence>
<dbReference type="PROSITE" id="PS50026">
    <property type="entry name" value="EGF_3"/>
    <property type="match status" value="1"/>
</dbReference>
<evidence type="ECO:0000256" key="8">
    <source>
        <dbReference type="SAM" id="SignalP"/>
    </source>
</evidence>
<feature type="domain" description="HYR" evidence="10">
    <location>
        <begin position="204"/>
        <end position="287"/>
    </location>
</feature>
<feature type="domain" description="Sushi" evidence="11">
    <location>
        <begin position="109"/>
        <end position="167"/>
    </location>
</feature>
<dbReference type="InterPro" id="IPR036383">
    <property type="entry name" value="TSP1_rpt_sf"/>
</dbReference>
<dbReference type="Pfam" id="PF00084">
    <property type="entry name" value="Sushi"/>
    <property type="match status" value="1"/>
</dbReference>
<keyword evidence="2 8" id="KW-0732">Signal</keyword>
<sequence>MVFIFLLSLFFYVSEAPRAPTWDSCNCYWGTWKAWSQCSASCGGGRRYRSRSVWHDDVPRCDDFEKCASNDMGNDYDYSCNTVCYHGSYSGQSCRCHTGWYGKCCNNQVTCGHPGSISHGSVQGSSFIYNSQVTYRCNTHYKLTGGTSTRRCQINGVWTGYNPRCAFFNSCASSPCRNRGTCINEPDSYRCVCPRNFLGINCEYDNQPPEVRGCSEDIDIKSSEDITFFNWTAPSFYDPAGKPITVSTNYPTHNFNFSWGDFKVQYVALKPSNGLRKECVFNLKIRPKPCKTLQKPNNGARVCNGWKTDYGKFCLVFCGPRYSLDITSSHRQWYVCGAKGSWIPRESMSHCTGLFVTDKTKDARFRFTNCSAPDQVEKIQETYLTMLQTSPYGFFCTKFQNLCRKENVMISC</sequence>
<keyword evidence="4 6" id="KW-1015">Disulfide bond</keyword>
<evidence type="ECO:0000259" key="9">
    <source>
        <dbReference type="PROSITE" id="PS50026"/>
    </source>
</evidence>
<name>A0A8B8AFC1_CRAVI</name>
<feature type="signal peptide" evidence="8">
    <location>
        <begin position="1"/>
        <end position="16"/>
    </location>
</feature>
<proteinExistence type="predicted"/>
<keyword evidence="7" id="KW-0768">Sushi</keyword>
<dbReference type="CDD" id="cd00054">
    <property type="entry name" value="EGF_CA"/>
    <property type="match status" value="1"/>
</dbReference>
<dbReference type="PROSITE" id="PS00022">
    <property type="entry name" value="EGF_1"/>
    <property type="match status" value="1"/>
</dbReference>
<dbReference type="PROSITE" id="PS50092">
    <property type="entry name" value="TSP1"/>
    <property type="match status" value="1"/>
</dbReference>
<dbReference type="InterPro" id="IPR003410">
    <property type="entry name" value="HYR_dom"/>
</dbReference>
<dbReference type="SMART" id="SM00179">
    <property type="entry name" value="EGF_CA"/>
    <property type="match status" value="1"/>
</dbReference>
<feature type="chain" id="PRO_5034750962" evidence="8">
    <location>
        <begin position="17"/>
        <end position="412"/>
    </location>
</feature>
<dbReference type="Pfam" id="PF00008">
    <property type="entry name" value="EGF"/>
    <property type="match status" value="1"/>
</dbReference>
<keyword evidence="3" id="KW-0677">Repeat</keyword>
<dbReference type="KEGG" id="cvn:111101153"/>
<evidence type="ECO:0000259" key="11">
    <source>
        <dbReference type="PROSITE" id="PS50923"/>
    </source>
</evidence>
<dbReference type="SUPFAM" id="SSF82895">
    <property type="entry name" value="TSP-1 type 1 repeat"/>
    <property type="match status" value="1"/>
</dbReference>
<dbReference type="PROSITE" id="PS50825">
    <property type="entry name" value="HYR"/>
    <property type="match status" value="1"/>
</dbReference>
<protein>
    <submittedName>
        <fullName evidence="13">Sushi, von Willebrand factor type A, EGF and pentraxin domain-containing protein 1-like</fullName>
    </submittedName>
</protein>
<gene>
    <name evidence="13" type="primary">LOC111101153</name>
</gene>
<dbReference type="SMART" id="SM00032">
    <property type="entry name" value="CCP"/>
    <property type="match status" value="2"/>
</dbReference>
<dbReference type="PROSITE" id="PS00010">
    <property type="entry name" value="ASX_HYDROXYL"/>
    <property type="match status" value="1"/>
</dbReference>
<keyword evidence="1 6" id="KW-0245">EGF-like domain</keyword>
<evidence type="ECO:0000259" key="10">
    <source>
        <dbReference type="PROSITE" id="PS50825"/>
    </source>
</evidence>
<comment type="caution">
    <text evidence="6">Lacks conserved residue(s) required for the propagation of feature annotation.</text>
</comment>
<evidence type="ECO:0000313" key="12">
    <source>
        <dbReference type="Proteomes" id="UP000694844"/>
    </source>
</evidence>
<evidence type="ECO:0000256" key="5">
    <source>
        <dbReference type="ARBA" id="ARBA00023180"/>
    </source>
</evidence>
<feature type="disulfide bond" evidence="6">
    <location>
        <begin position="193"/>
        <end position="202"/>
    </location>
</feature>
<organism evidence="12 13">
    <name type="scientific">Crassostrea virginica</name>
    <name type="common">Eastern oyster</name>
    <dbReference type="NCBI Taxonomy" id="6565"/>
    <lineage>
        <taxon>Eukaryota</taxon>
        <taxon>Metazoa</taxon>
        <taxon>Spiralia</taxon>
        <taxon>Lophotrochozoa</taxon>
        <taxon>Mollusca</taxon>
        <taxon>Bivalvia</taxon>
        <taxon>Autobranchia</taxon>
        <taxon>Pteriomorphia</taxon>
        <taxon>Ostreida</taxon>
        <taxon>Ostreoidea</taxon>
        <taxon>Ostreidae</taxon>
        <taxon>Crassostrea</taxon>
    </lineage>
</organism>
<evidence type="ECO:0000256" key="4">
    <source>
        <dbReference type="ARBA" id="ARBA00023157"/>
    </source>
</evidence>
<dbReference type="Gene3D" id="2.10.70.10">
    <property type="entry name" value="Complement Module, domain 1"/>
    <property type="match status" value="1"/>
</dbReference>
<dbReference type="SMART" id="SM00209">
    <property type="entry name" value="TSP1"/>
    <property type="match status" value="1"/>
</dbReference>
<dbReference type="SUPFAM" id="SSF57535">
    <property type="entry name" value="Complement control module/SCR domain"/>
    <property type="match status" value="1"/>
</dbReference>
<dbReference type="SMART" id="SM00181">
    <property type="entry name" value="EGF"/>
    <property type="match status" value="1"/>
</dbReference>
<dbReference type="InterPro" id="IPR000884">
    <property type="entry name" value="TSP1_rpt"/>
</dbReference>
<keyword evidence="12" id="KW-1185">Reference proteome</keyword>
<dbReference type="InterPro" id="IPR000436">
    <property type="entry name" value="Sushi_SCR_CCP_dom"/>
</dbReference>
<dbReference type="Pfam" id="PF00090">
    <property type="entry name" value="TSP_1"/>
    <property type="match status" value="1"/>
</dbReference>
<dbReference type="InterPro" id="IPR000742">
    <property type="entry name" value="EGF"/>
</dbReference>
<evidence type="ECO:0000256" key="6">
    <source>
        <dbReference type="PROSITE-ProRule" id="PRU00076"/>
    </source>
</evidence>
<dbReference type="PROSITE" id="PS50923">
    <property type="entry name" value="SUSHI"/>
    <property type="match status" value="1"/>
</dbReference>
<dbReference type="FunFam" id="2.10.25.10:FF:000122">
    <property type="entry name" value="Protein crumbs homolog 2"/>
    <property type="match status" value="1"/>
</dbReference>
<feature type="domain" description="EGF-like" evidence="9">
    <location>
        <begin position="167"/>
        <end position="203"/>
    </location>
</feature>
<dbReference type="Proteomes" id="UP000694844">
    <property type="component" value="Chromosome 6"/>
</dbReference>
<evidence type="ECO:0000256" key="1">
    <source>
        <dbReference type="ARBA" id="ARBA00022536"/>
    </source>
</evidence>
<dbReference type="InterPro" id="IPR000152">
    <property type="entry name" value="EGF-type_Asp/Asn_hydroxyl_site"/>
</dbReference>
<accession>A0A8B8AFC1</accession>
<evidence type="ECO:0000313" key="13">
    <source>
        <dbReference type="RefSeq" id="XP_022289208.1"/>
    </source>
</evidence>
<dbReference type="Gene3D" id="2.20.100.10">
    <property type="entry name" value="Thrombospondin type-1 (TSP1) repeat"/>
    <property type="match status" value="1"/>
</dbReference>
<dbReference type="CDD" id="cd00033">
    <property type="entry name" value="CCP"/>
    <property type="match status" value="1"/>
</dbReference>
<keyword evidence="5" id="KW-0325">Glycoprotein</keyword>
<dbReference type="RefSeq" id="XP_022289208.1">
    <property type="nucleotide sequence ID" value="XM_022433500.1"/>
</dbReference>
<reference evidence="13" key="1">
    <citation type="submission" date="2025-08" db="UniProtKB">
        <authorList>
            <consortium name="RefSeq"/>
        </authorList>
    </citation>
    <scope>IDENTIFICATION</scope>
    <source>
        <tissue evidence="13">Whole sample</tissue>
    </source>
</reference>
<dbReference type="Gene3D" id="2.10.25.10">
    <property type="entry name" value="Laminin"/>
    <property type="match status" value="1"/>
</dbReference>
<dbReference type="AlphaFoldDB" id="A0A8B8AFC1"/>
<dbReference type="SUPFAM" id="SSF57196">
    <property type="entry name" value="EGF/Laminin"/>
    <property type="match status" value="1"/>
</dbReference>
<dbReference type="InterPro" id="IPR035976">
    <property type="entry name" value="Sushi/SCR/CCP_sf"/>
</dbReference>
<evidence type="ECO:0000256" key="3">
    <source>
        <dbReference type="ARBA" id="ARBA00022737"/>
    </source>
</evidence>
<dbReference type="GO" id="GO:0005509">
    <property type="term" value="F:calcium ion binding"/>
    <property type="evidence" value="ECO:0007669"/>
    <property type="project" value="InterPro"/>
</dbReference>
<evidence type="ECO:0000256" key="2">
    <source>
        <dbReference type="ARBA" id="ARBA00022729"/>
    </source>
</evidence>
<dbReference type="GeneID" id="111101153"/>
<dbReference type="InterPro" id="IPR001881">
    <property type="entry name" value="EGF-like_Ca-bd_dom"/>
</dbReference>
<dbReference type="OrthoDB" id="8962045at2759"/>